<dbReference type="GO" id="GO:0003677">
    <property type="term" value="F:DNA binding"/>
    <property type="evidence" value="ECO:0007669"/>
    <property type="project" value="UniProtKB-KW"/>
</dbReference>
<evidence type="ECO:0000259" key="6">
    <source>
        <dbReference type="PROSITE" id="PS50045"/>
    </source>
</evidence>
<comment type="caution">
    <text evidence="7">The sequence shown here is derived from an EMBL/GenBank/DDBJ whole genome shotgun (WGS) entry which is preliminary data.</text>
</comment>
<dbReference type="InterPro" id="IPR027417">
    <property type="entry name" value="P-loop_NTPase"/>
</dbReference>
<dbReference type="SMART" id="SM00382">
    <property type="entry name" value="AAA"/>
    <property type="match status" value="1"/>
</dbReference>
<dbReference type="InterPro" id="IPR003593">
    <property type="entry name" value="AAA+_ATPase"/>
</dbReference>
<keyword evidence="3" id="KW-0805">Transcription regulation</keyword>
<dbReference type="CDD" id="cd00009">
    <property type="entry name" value="AAA"/>
    <property type="match status" value="1"/>
</dbReference>
<dbReference type="GO" id="GO:0005524">
    <property type="term" value="F:ATP binding"/>
    <property type="evidence" value="ECO:0007669"/>
    <property type="project" value="UniProtKB-KW"/>
</dbReference>
<dbReference type="InterPro" id="IPR025943">
    <property type="entry name" value="Sigma_54_int_dom_ATP-bd_2"/>
</dbReference>
<name>A0A0E2E589_TREDN</name>
<sequence>MKDCVYSAYSKEDAKHFIKEVGSLWNVSLTFDSSKIVDILKEKHFDFVIIDAESGGLFLPDTLELIKNEFPHIHIFIIIHCKQNDLQYNLLNSHVSEVFEIPKDFKGIYDKIENFFPEELCKEKTPAYTKEDENIQIIKKEIIGISKEICELREFIYRAANSNLPVLLSGETGVGKGVTANLIHRLSQVKNKKFLPINVSCIPESLAESFLFGTEEGSFTGAVKKEGAFFEASGGTIFLDEMETLSPDIQAKLLHVLESGLIRPVGSTKSKQVEFRLIAAANEDLQKMIDEKKFRQDLYYRLHVLHHEIPPLRNRKEDIKYIAQAYLTKAEKTISDRAQAKLNFHNWPGNIRELYNCLDRACNLAGDGEKIENRHIKF</sequence>
<dbReference type="FunFam" id="3.40.50.300:FF:000006">
    <property type="entry name" value="DNA-binding transcriptional regulator NtrC"/>
    <property type="match status" value="1"/>
</dbReference>
<dbReference type="Proteomes" id="UP000011705">
    <property type="component" value="Chromosome"/>
</dbReference>
<evidence type="ECO:0000256" key="1">
    <source>
        <dbReference type="ARBA" id="ARBA00022741"/>
    </source>
</evidence>
<dbReference type="SUPFAM" id="SSF52540">
    <property type="entry name" value="P-loop containing nucleoside triphosphate hydrolases"/>
    <property type="match status" value="1"/>
</dbReference>
<evidence type="ECO:0000256" key="3">
    <source>
        <dbReference type="ARBA" id="ARBA00023015"/>
    </source>
</evidence>
<reference evidence="7" key="1">
    <citation type="submission" date="2012-01" db="EMBL/GenBank/DDBJ databases">
        <title>The Genome Sequence of Treponema denticola H-22.</title>
        <authorList>
            <consortium name="The Broad Institute Genome Sequencing Platform"/>
            <person name="Earl A."/>
            <person name="Ward D."/>
            <person name="Feldgarden M."/>
            <person name="Gevers D."/>
            <person name="Blanton J.M."/>
            <person name="Fenno C.J."/>
            <person name="Baranova O.V."/>
            <person name="Mathney J."/>
            <person name="Dewhirst F.E."/>
            <person name="Izard J."/>
            <person name="Young S.K."/>
            <person name="Zeng Q."/>
            <person name="Gargeya S."/>
            <person name="Fitzgerald M."/>
            <person name="Haas B."/>
            <person name="Abouelleil A."/>
            <person name="Alvarado L."/>
            <person name="Arachchi H.M."/>
            <person name="Berlin A."/>
            <person name="Chapman S.B."/>
            <person name="Gearin G."/>
            <person name="Goldberg J."/>
            <person name="Griggs A."/>
            <person name="Gujja S."/>
            <person name="Hansen M."/>
            <person name="Heiman D."/>
            <person name="Howarth C."/>
            <person name="Larimer J."/>
            <person name="Lui A."/>
            <person name="MacDonald P.J.P."/>
            <person name="McCowen C."/>
            <person name="Montmayeur A."/>
            <person name="Murphy C."/>
            <person name="Neiman D."/>
            <person name="Pearson M."/>
            <person name="Priest M."/>
            <person name="Roberts A."/>
            <person name="Saif S."/>
            <person name="Shea T."/>
            <person name="Sisk P."/>
            <person name="Stolte C."/>
            <person name="Sykes S."/>
            <person name="Wortman J."/>
            <person name="Nusbaum C."/>
            <person name="Birren B."/>
        </authorList>
    </citation>
    <scope>NUCLEOTIDE SEQUENCE [LARGE SCALE GENOMIC DNA]</scope>
    <source>
        <strain evidence="7">H-22</strain>
    </source>
</reference>
<dbReference type="Pfam" id="PF00158">
    <property type="entry name" value="Sigma54_activat"/>
    <property type="match status" value="1"/>
</dbReference>
<dbReference type="GeneID" id="2741297"/>
<dbReference type="InterPro" id="IPR002078">
    <property type="entry name" value="Sigma_54_int"/>
</dbReference>
<keyword evidence="4" id="KW-0238">DNA-binding</keyword>
<dbReference type="PROSITE" id="PS00688">
    <property type="entry name" value="SIGMA54_INTERACT_3"/>
    <property type="match status" value="1"/>
</dbReference>
<dbReference type="PATRIC" id="fig|999432.5.peg.1312"/>
<proteinExistence type="predicted"/>
<dbReference type="EMBL" id="AGDV01000010">
    <property type="protein sequence ID" value="EMB33882.1"/>
    <property type="molecule type" value="Genomic_DNA"/>
</dbReference>
<dbReference type="GO" id="GO:0006355">
    <property type="term" value="P:regulation of DNA-templated transcription"/>
    <property type="evidence" value="ECO:0007669"/>
    <property type="project" value="InterPro"/>
</dbReference>
<organism evidence="7">
    <name type="scientific">Treponema denticola H-22</name>
    <dbReference type="NCBI Taxonomy" id="999432"/>
    <lineage>
        <taxon>Bacteria</taxon>
        <taxon>Pseudomonadati</taxon>
        <taxon>Spirochaetota</taxon>
        <taxon>Spirochaetia</taxon>
        <taxon>Spirochaetales</taxon>
        <taxon>Treponemataceae</taxon>
        <taxon>Treponema</taxon>
    </lineage>
</organism>
<dbReference type="InterPro" id="IPR025944">
    <property type="entry name" value="Sigma_54_int_dom_CS"/>
</dbReference>
<dbReference type="Gene3D" id="1.10.8.60">
    <property type="match status" value="1"/>
</dbReference>
<dbReference type="InterPro" id="IPR011006">
    <property type="entry name" value="CheY-like_superfamily"/>
</dbReference>
<keyword evidence="2" id="KW-0067">ATP-binding</keyword>
<dbReference type="PROSITE" id="PS00676">
    <property type="entry name" value="SIGMA54_INTERACT_2"/>
    <property type="match status" value="1"/>
</dbReference>
<keyword evidence="1" id="KW-0547">Nucleotide-binding</keyword>
<evidence type="ECO:0000256" key="5">
    <source>
        <dbReference type="ARBA" id="ARBA00023163"/>
    </source>
</evidence>
<dbReference type="PROSITE" id="PS50045">
    <property type="entry name" value="SIGMA54_INTERACT_4"/>
    <property type="match status" value="1"/>
</dbReference>
<dbReference type="SUPFAM" id="SSF52172">
    <property type="entry name" value="CheY-like"/>
    <property type="match status" value="1"/>
</dbReference>
<feature type="domain" description="Sigma-54 factor interaction" evidence="6">
    <location>
        <begin position="142"/>
        <end position="363"/>
    </location>
</feature>
<evidence type="ECO:0000256" key="4">
    <source>
        <dbReference type="ARBA" id="ARBA00023125"/>
    </source>
</evidence>
<dbReference type="InterPro" id="IPR058031">
    <property type="entry name" value="AAA_lid_NorR"/>
</dbReference>
<dbReference type="RefSeq" id="WP_002680578.1">
    <property type="nucleotide sequence ID" value="NZ_CM001795.1"/>
</dbReference>
<evidence type="ECO:0000256" key="2">
    <source>
        <dbReference type="ARBA" id="ARBA00022840"/>
    </source>
</evidence>
<dbReference type="Pfam" id="PF25601">
    <property type="entry name" value="AAA_lid_14"/>
    <property type="match status" value="1"/>
</dbReference>
<dbReference type="PANTHER" id="PTHR32071">
    <property type="entry name" value="TRANSCRIPTIONAL REGULATORY PROTEIN"/>
    <property type="match status" value="1"/>
</dbReference>
<dbReference type="HOGENOM" id="CLU_000445_0_6_12"/>
<evidence type="ECO:0000313" key="7">
    <source>
        <dbReference type="EMBL" id="EMB33882.1"/>
    </source>
</evidence>
<gene>
    <name evidence="7" type="ORF">HMPREF9726_01262</name>
</gene>
<accession>A0A0E2E589</accession>
<protein>
    <recommendedName>
        <fullName evidence="6">Sigma-54 factor interaction domain-containing protein</fullName>
    </recommendedName>
</protein>
<dbReference type="AlphaFoldDB" id="A0A0E2E589"/>
<dbReference type="Gene3D" id="3.40.50.300">
    <property type="entry name" value="P-loop containing nucleotide triphosphate hydrolases"/>
    <property type="match status" value="1"/>
</dbReference>
<keyword evidence="5" id="KW-0804">Transcription</keyword>